<keyword evidence="1" id="KW-0472">Membrane</keyword>
<feature type="transmembrane region" description="Helical" evidence="1">
    <location>
        <begin position="6"/>
        <end position="30"/>
    </location>
</feature>
<name>A0ABM9I5J6_9GAMM</name>
<dbReference type="InterPro" id="IPR014729">
    <property type="entry name" value="Rossmann-like_a/b/a_fold"/>
</dbReference>
<dbReference type="RefSeq" id="WP_026609126.1">
    <property type="nucleotide sequence ID" value="NZ_OX458333.1"/>
</dbReference>
<evidence type="ECO:0000259" key="2">
    <source>
        <dbReference type="Pfam" id="PF02698"/>
    </source>
</evidence>
<evidence type="ECO:0000313" key="4">
    <source>
        <dbReference type="Proteomes" id="UP001162030"/>
    </source>
</evidence>
<proteinExistence type="predicted"/>
<organism evidence="3 4">
    <name type="scientific">Methylocaldum szegediense</name>
    <dbReference type="NCBI Taxonomy" id="73780"/>
    <lineage>
        <taxon>Bacteria</taxon>
        <taxon>Pseudomonadati</taxon>
        <taxon>Pseudomonadota</taxon>
        <taxon>Gammaproteobacteria</taxon>
        <taxon>Methylococcales</taxon>
        <taxon>Methylococcaceae</taxon>
        <taxon>Methylocaldum</taxon>
    </lineage>
</organism>
<keyword evidence="4" id="KW-1185">Reference proteome</keyword>
<gene>
    <name evidence="3" type="ORF">MSZNOR_3530</name>
</gene>
<dbReference type="EMBL" id="OX458333">
    <property type="protein sequence ID" value="CAI8905489.1"/>
    <property type="molecule type" value="Genomic_DNA"/>
</dbReference>
<keyword evidence="1" id="KW-0812">Transmembrane</keyword>
<evidence type="ECO:0000313" key="3">
    <source>
        <dbReference type="EMBL" id="CAI8905489.1"/>
    </source>
</evidence>
<keyword evidence="1" id="KW-1133">Transmembrane helix</keyword>
<dbReference type="Proteomes" id="UP001162030">
    <property type="component" value="Chromosome"/>
</dbReference>
<reference evidence="3 4" key="1">
    <citation type="submission" date="2023-03" db="EMBL/GenBank/DDBJ databases">
        <authorList>
            <person name="Pearce D."/>
        </authorList>
    </citation>
    <scope>NUCLEOTIDE SEQUENCE [LARGE SCALE GENOMIC DNA]</scope>
    <source>
        <strain evidence="3">Msz</strain>
    </source>
</reference>
<dbReference type="CDD" id="cd06259">
    <property type="entry name" value="YdcF-like"/>
    <property type="match status" value="1"/>
</dbReference>
<dbReference type="InterPro" id="IPR003848">
    <property type="entry name" value="DUF218"/>
</dbReference>
<evidence type="ECO:0000256" key="1">
    <source>
        <dbReference type="SAM" id="Phobius"/>
    </source>
</evidence>
<accession>A0ABM9I5J6</accession>
<sequence length="249" mass="27419">MDWSWFFTNFFAALLLPPLNMLIIAAFGFWQLKIRPRVGIGLIAGGLFGLGLLSTPYVSSRLLATLQVPPLPNSDHDAEAIVILGGGIRSSAPEYGGGATINARTLERLRYGASLYRKTGKPILVTGGAPVGAPVEGPIMRSILENEFGVPVRWVESRSRNTRENAQFSSPILRQAGIRRIYLVSHCWHLPRAIPEFEREGLDVVPAGTGYVSTGRVRLFDFVPSYLAITNSAFALHEWIGLAWYRIRG</sequence>
<dbReference type="Gene3D" id="3.40.50.620">
    <property type="entry name" value="HUPs"/>
    <property type="match status" value="1"/>
</dbReference>
<feature type="domain" description="DUF218" evidence="2">
    <location>
        <begin position="79"/>
        <end position="241"/>
    </location>
</feature>
<dbReference type="Pfam" id="PF02698">
    <property type="entry name" value="DUF218"/>
    <property type="match status" value="1"/>
</dbReference>
<protein>
    <submittedName>
        <fullName evidence="3">Uncharacterized SAM-binding protein YcdF (DUF218 family)</fullName>
    </submittedName>
</protein>
<dbReference type="InterPro" id="IPR051599">
    <property type="entry name" value="Cell_Envelope_Assoc"/>
</dbReference>
<feature type="transmembrane region" description="Helical" evidence="1">
    <location>
        <begin position="37"/>
        <end position="58"/>
    </location>
</feature>
<dbReference type="PANTHER" id="PTHR30336:SF4">
    <property type="entry name" value="ENVELOPE BIOGENESIS FACTOR ELYC"/>
    <property type="match status" value="1"/>
</dbReference>
<dbReference type="PANTHER" id="PTHR30336">
    <property type="entry name" value="INNER MEMBRANE PROTEIN, PROBABLE PERMEASE"/>
    <property type="match status" value="1"/>
</dbReference>